<name>A0A1L7LLF7_9STRE</name>
<dbReference type="NCBIfam" id="TIGR01484">
    <property type="entry name" value="HAD-SF-IIB"/>
    <property type="match status" value="1"/>
</dbReference>
<reference evidence="1 2" key="1">
    <citation type="journal article" date="2016" name="Microbiol. Immunol.">
        <title>Complete genome sequence of Streptococcus troglodytae TKU31 isolated from the oral cavity of a chimpanzee (Pan troglodytes).</title>
        <authorList>
            <person name="Okamoto M."/>
            <person name="Naito M."/>
            <person name="Miyanohara M."/>
            <person name="Imai S."/>
            <person name="Nomura Y."/>
            <person name="Saito W."/>
            <person name="Momoi Y."/>
            <person name="Takada K."/>
            <person name="Miyabe-Nishiwaki T."/>
            <person name="Tomonaga M."/>
            <person name="Hanada N."/>
        </authorList>
    </citation>
    <scope>NUCLEOTIDE SEQUENCE [LARGE SCALE GENOMIC DNA]</scope>
    <source>
        <strain evidence="2">TKU 31</strain>
    </source>
</reference>
<dbReference type="CDD" id="cd07516">
    <property type="entry name" value="HAD_Pase"/>
    <property type="match status" value="1"/>
</dbReference>
<proteinExistence type="predicted"/>
<evidence type="ECO:0008006" key="3">
    <source>
        <dbReference type="Google" id="ProtNLM"/>
    </source>
</evidence>
<dbReference type="InterPro" id="IPR036412">
    <property type="entry name" value="HAD-like_sf"/>
</dbReference>
<evidence type="ECO:0000313" key="1">
    <source>
        <dbReference type="EMBL" id="BAQ24940.1"/>
    </source>
</evidence>
<dbReference type="NCBIfam" id="TIGR00099">
    <property type="entry name" value="Cof-subfamily"/>
    <property type="match status" value="1"/>
</dbReference>
<dbReference type="SUPFAM" id="SSF56784">
    <property type="entry name" value="HAD-like"/>
    <property type="match status" value="1"/>
</dbReference>
<dbReference type="GO" id="GO:0005829">
    <property type="term" value="C:cytosol"/>
    <property type="evidence" value="ECO:0007669"/>
    <property type="project" value="TreeGrafter"/>
</dbReference>
<dbReference type="Proteomes" id="UP000217758">
    <property type="component" value="Chromosome"/>
</dbReference>
<dbReference type="SFLD" id="SFLDG01144">
    <property type="entry name" value="C2.B.4:_PGP_Like"/>
    <property type="match status" value="1"/>
</dbReference>
<dbReference type="GO" id="GO:0016791">
    <property type="term" value="F:phosphatase activity"/>
    <property type="evidence" value="ECO:0007669"/>
    <property type="project" value="TreeGrafter"/>
</dbReference>
<dbReference type="PROSITE" id="PS01228">
    <property type="entry name" value="COF_1"/>
    <property type="match status" value="1"/>
</dbReference>
<dbReference type="GO" id="GO:0000287">
    <property type="term" value="F:magnesium ion binding"/>
    <property type="evidence" value="ECO:0007669"/>
    <property type="project" value="TreeGrafter"/>
</dbReference>
<dbReference type="Gene3D" id="3.40.50.1000">
    <property type="entry name" value="HAD superfamily/HAD-like"/>
    <property type="match status" value="1"/>
</dbReference>
<dbReference type="PROSITE" id="PS01229">
    <property type="entry name" value="COF_2"/>
    <property type="match status" value="1"/>
</dbReference>
<gene>
    <name evidence="1" type="ORF">SRT_16790</name>
</gene>
<accession>A0A1L7LLF7</accession>
<protein>
    <recommendedName>
        <fullName evidence="3">Hydrolase</fullName>
    </recommendedName>
</protein>
<evidence type="ECO:0000313" key="2">
    <source>
        <dbReference type="Proteomes" id="UP000217758"/>
    </source>
</evidence>
<dbReference type="InterPro" id="IPR006379">
    <property type="entry name" value="HAD-SF_hydro_IIB"/>
</dbReference>
<dbReference type="KEGG" id="strg:SRT_16790"/>
<dbReference type="PANTHER" id="PTHR10000:SF8">
    <property type="entry name" value="HAD SUPERFAMILY HYDROLASE-LIKE, TYPE 3"/>
    <property type="match status" value="1"/>
</dbReference>
<dbReference type="PANTHER" id="PTHR10000">
    <property type="entry name" value="PHOSPHOSERINE PHOSPHATASE"/>
    <property type="match status" value="1"/>
</dbReference>
<sequence>MIMVKLIAIDMDGTLLNSQKEIPQENIAVIQEAARFGYKIVLCTGRMQTGVEPYFEQLGLAAEQEYAILNNGCSLHTINGDWQLLTYHDLNFNGVSYLYDLLEGYPEIDLTLTADRDYLVLADQVSELVAYDASLVFTRAQAVGLNDIKYAAKPIFQAMYLGESDRLDAFQQKFEGKLAGKFATVRSQPYIFEVMPQGITKATGLKELAQKLNIARTDIMAIGDALNDLEMLKAAGFSVAMGNASPEVKAAADLVTGSNDDAGVAQAIAKYVLNK</sequence>
<dbReference type="SFLD" id="SFLDG01140">
    <property type="entry name" value="C2.B:_Phosphomannomutase_and_P"/>
    <property type="match status" value="1"/>
</dbReference>
<dbReference type="InterPro" id="IPR000150">
    <property type="entry name" value="Cof"/>
</dbReference>
<dbReference type="Pfam" id="PF08282">
    <property type="entry name" value="Hydrolase_3"/>
    <property type="match status" value="1"/>
</dbReference>
<keyword evidence="2" id="KW-1185">Reference proteome</keyword>
<dbReference type="SFLD" id="SFLDS00003">
    <property type="entry name" value="Haloacid_Dehalogenase"/>
    <property type="match status" value="1"/>
</dbReference>
<dbReference type="InterPro" id="IPR023214">
    <property type="entry name" value="HAD_sf"/>
</dbReference>
<organism evidence="1 2">
    <name type="scientific">Streptococcus troglodytae</name>
    <dbReference type="NCBI Taxonomy" id="1111760"/>
    <lineage>
        <taxon>Bacteria</taxon>
        <taxon>Bacillati</taxon>
        <taxon>Bacillota</taxon>
        <taxon>Bacilli</taxon>
        <taxon>Lactobacillales</taxon>
        <taxon>Streptococcaceae</taxon>
        <taxon>Streptococcus</taxon>
    </lineage>
</organism>
<dbReference type="AlphaFoldDB" id="A0A1L7LLF7"/>
<dbReference type="EMBL" id="AP014612">
    <property type="protein sequence ID" value="BAQ24940.1"/>
    <property type="molecule type" value="Genomic_DNA"/>
</dbReference>
<dbReference type="Gene3D" id="3.30.1240.10">
    <property type="match status" value="1"/>
</dbReference>